<dbReference type="SUPFAM" id="SSF53300">
    <property type="entry name" value="vWA-like"/>
    <property type="match status" value="1"/>
</dbReference>
<evidence type="ECO:0000313" key="2">
    <source>
        <dbReference type="EMBL" id="SPS05728.1"/>
    </source>
</evidence>
<dbReference type="Pfam" id="PF00092">
    <property type="entry name" value="VWA"/>
    <property type="match status" value="1"/>
</dbReference>
<sequence>MRRLPIYFVLDVSESMVGENLKKLDDGINSIIRTLRQDPYALETVYVGVIAFAGKARTIVPLVELATFYPPKLPIGGGTSLGGALYHLMSEIDKSVVKTTQDKKGDWKPIIYLITDGKPTDSVSSAVAKWKNEYANRATLVAIALGRFADIGVLKQLTQHALILENTTDEDFKIFMSWVTDSVKSQSKSVSDIPSDNANLAKIDETVLSLIKDAKELRPADPDYVILTGRCQRTRLPYLMKYERNTQQVKHQDFALNATHYMVAGCYPVGEEYFEWSEGGNSQLKVNTSDLLGVPGCPHCGNVSAFAMCACGGIMCLNGPGTAVCPWCEKEINFAAGGGGDEGFDVKRAQG</sequence>
<dbReference type="PROSITE" id="PS50234">
    <property type="entry name" value="VWFA"/>
    <property type="match status" value="1"/>
</dbReference>
<dbReference type="SMART" id="SM00327">
    <property type="entry name" value="VWA"/>
    <property type="match status" value="1"/>
</dbReference>
<dbReference type="AlphaFoldDB" id="A0A2X0QVW4"/>
<organism evidence="2">
    <name type="scientific">Candidatus Nitrotoga fabula</name>
    <dbReference type="NCBI Taxonomy" id="2182327"/>
    <lineage>
        <taxon>Bacteria</taxon>
        <taxon>Pseudomonadati</taxon>
        <taxon>Pseudomonadota</taxon>
        <taxon>Betaproteobacteria</taxon>
        <taxon>Nitrosomonadales</taxon>
        <taxon>Gallionellaceae</taxon>
        <taxon>Candidatus Nitrotoga</taxon>
    </lineage>
</organism>
<protein>
    <recommendedName>
        <fullName evidence="1">VWFA domain-containing protein</fullName>
    </recommendedName>
</protein>
<reference evidence="2" key="1">
    <citation type="submission" date="2018-05" db="EMBL/GenBank/DDBJ databases">
        <authorList>
            <person name="Lanie J.A."/>
            <person name="Ng W.-L."/>
            <person name="Kazmierczak K.M."/>
            <person name="Andrzejewski T.M."/>
            <person name="Davidsen T.M."/>
            <person name="Wayne K.J."/>
            <person name="Tettelin H."/>
            <person name="Glass J.I."/>
            <person name="Rusch D."/>
            <person name="Podicherti R."/>
            <person name="Tsui H.-C.T."/>
            <person name="Winkler M.E."/>
        </authorList>
    </citation>
    <scope>NUCLEOTIDE SEQUENCE</scope>
    <source>
        <strain evidence="2">KNB</strain>
    </source>
</reference>
<feature type="domain" description="VWFA" evidence="1">
    <location>
        <begin position="5"/>
        <end position="183"/>
    </location>
</feature>
<dbReference type="InterPro" id="IPR028274">
    <property type="entry name" value="TerY-C"/>
</dbReference>
<dbReference type="Pfam" id="PF15616">
    <property type="entry name" value="TerY_C"/>
    <property type="match status" value="1"/>
</dbReference>
<dbReference type="Gene3D" id="3.40.50.410">
    <property type="entry name" value="von Willebrand factor, type A domain"/>
    <property type="match status" value="1"/>
</dbReference>
<dbReference type="EMBL" id="LS423452">
    <property type="protein sequence ID" value="SPS05728.1"/>
    <property type="molecule type" value="Genomic_DNA"/>
</dbReference>
<dbReference type="InterPro" id="IPR002035">
    <property type="entry name" value="VWF_A"/>
</dbReference>
<dbReference type="InterPro" id="IPR036465">
    <property type="entry name" value="vWFA_dom_sf"/>
</dbReference>
<evidence type="ECO:0000259" key="1">
    <source>
        <dbReference type="PROSITE" id="PS50234"/>
    </source>
</evidence>
<gene>
    <name evidence="2" type="ORF">NITFAB_1318</name>
</gene>
<accession>A0A2X0QVW4</accession>
<proteinExistence type="predicted"/>
<name>A0A2X0QVW4_9PROT</name>